<dbReference type="InterPro" id="IPR005467">
    <property type="entry name" value="His_kinase_dom"/>
</dbReference>
<feature type="transmembrane region" description="Helical" evidence="11">
    <location>
        <begin position="9"/>
        <end position="28"/>
    </location>
</feature>
<dbReference type="EC" id="2.7.13.3" evidence="3"/>
<keyword evidence="8 11" id="KW-1133">Transmembrane helix</keyword>
<evidence type="ECO:0000256" key="1">
    <source>
        <dbReference type="ARBA" id="ARBA00000085"/>
    </source>
</evidence>
<evidence type="ECO:0000313" key="14">
    <source>
        <dbReference type="Proteomes" id="UP000034076"/>
    </source>
</evidence>
<keyword evidence="14" id="KW-1185">Reference proteome</keyword>
<dbReference type="PROSITE" id="PS50109">
    <property type="entry name" value="HIS_KIN"/>
    <property type="match status" value="1"/>
</dbReference>
<organism evidence="13 14">
    <name type="scientific">Christensenella hongkongensis</name>
    <dbReference type="NCBI Taxonomy" id="270498"/>
    <lineage>
        <taxon>Bacteria</taxon>
        <taxon>Bacillati</taxon>
        <taxon>Bacillota</taxon>
        <taxon>Clostridia</taxon>
        <taxon>Christensenellales</taxon>
        <taxon>Christensenellaceae</taxon>
        <taxon>Christensenella</taxon>
    </lineage>
</organism>
<evidence type="ECO:0000256" key="3">
    <source>
        <dbReference type="ARBA" id="ARBA00012438"/>
    </source>
</evidence>
<dbReference type="GO" id="GO:0005886">
    <property type="term" value="C:plasma membrane"/>
    <property type="evidence" value="ECO:0007669"/>
    <property type="project" value="UniProtKB-SubCell"/>
</dbReference>
<dbReference type="InterPro" id="IPR050351">
    <property type="entry name" value="BphY/WalK/GraS-like"/>
</dbReference>
<evidence type="ECO:0000256" key="11">
    <source>
        <dbReference type="SAM" id="Phobius"/>
    </source>
</evidence>
<evidence type="ECO:0000256" key="5">
    <source>
        <dbReference type="ARBA" id="ARBA00022679"/>
    </source>
</evidence>
<evidence type="ECO:0000256" key="7">
    <source>
        <dbReference type="ARBA" id="ARBA00022777"/>
    </source>
</evidence>
<feature type="transmembrane region" description="Helical" evidence="11">
    <location>
        <begin position="34"/>
        <end position="52"/>
    </location>
</feature>
<comment type="subcellular location">
    <subcellularLocation>
        <location evidence="2">Cell membrane</location>
        <topology evidence="2">Multi-pass membrane protein</topology>
    </subcellularLocation>
</comment>
<dbReference type="STRING" id="270498.CHK_0192"/>
<sequence>MEYLRDKAVFLLFDAFLLVAVILLFYLLSVGTMIIVFFGCIFLACMVVPLIVEYRKRKAFYENFIEMLDSLERKNLIAEMVERPDFREGMILYDALKTSNKAMLEEIRKYSKAQKEYQEYIEMWVHEIKTPIASSRLILENSDGFAGADGLGEDLSALENLVEQVLFYARSNAVEKDYMVRKANLREIVYAAARRNAKQLIGRKIRFEAELPDIIVYTDAKWIEFILNQILGNAIKYSDKADAQIIITAKENPNSVVLSISDNGIGIPAAEVGRIFEKGFTGSNGRKKEKSTGMGLYLCAKLCDRLGHGIAVSSTEGEGTAISITFPKSSMTDI</sequence>
<dbReference type="GO" id="GO:0000155">
    <property type="term" value="F:phosphorelay sensor kinase activity"/>
    <property type="evidence" value="ECO:0007669"/>
    <property type="project" value="TreeGrafter"/>
</dbReference>
<evidence type="ECO:0000256" key="10">
    <source>
        <dbReference type="ARBA" id="ARBA00023136"/>
    </source>
</evidence>
<keyword evidence="5" id="KW-0808">Transferase</keyword>
<dbReference type="Pfam" id="PF02518">
    <property type="entry name" value="HATPase_c"/>
    <property type="match status" value="1"/>
</dbReference>
<keyword evidence="7 13" id="KW-0418">Kinase</keyword>
<evidence type="ECO:0000256" key="2">
    <source>
        <dbReference type="ARBA" id="ARBA00004651"/>
    </source>
</evidence>
<dbReference type="PATRIC" id="fig|270498.16.peg.1781"/>
<dbReference type="SUPFAM" id="SSF55874">
    <property type="entry name" value="ATPase domain of HSP90 chaperone/DNA topoisomerase II/histidine kinase"/>
    <property type="match status" value="1"/>
</dbReference>
<dbReference type="GO" id="GO:0004721">
    <property type="term" value="F:phosphoprotein phosphatase activity"/>
    <property type="evidence" value="ECO:0007669"/>
    <property type="project" value="TreeGrafter"/>
</dbReference>
<comment type="catalytic activity">
    <reaction evidence="1">
        <text>ATP + protein L-histidine = ADP + protein N-phospho-L-histidine.</text>
        <dbReference type="EC" id="2.7.13.3"/>
    </reaction>
</comment>
<dbReference type="SMART" id="SM00387">
    <property type="entry name" value="HATPase_c"/>
    <property type="match status" value="1"/>
</dbReference>
<evidence type="ECO:0000313" key="13">
    <source>
        <dbReference type="EMBL" id="KKI52284.1"/>
    </source>
</evidence>
<dbReference type="GO" id="GO:0016036">
    <property type="term" value="P:cellular response to phosphate starvation"/>
    <property type="evidence" value="ECO:0007669"/>
    <property type="project" value="TreeGrafter"/>
</dbReference>
<evidence type="ECO:0000259" key="12">
    <source>
        <dbReference type="PROSITE" id="PS50109"/>
    </source>
</evidence>
<evidence type="ECO:0000256" key="9">
    <source>
        <dbReference type="ARBA" id="ARBA00023012"/>
    </source>
</evidence>
<reference evidence="13 14" key="1">
    <citation type="submission" date="2015-04" db="EMBL/GenBank/DDBJ databases">
        <title>Draft genome sequence of bacteremic isolate Catabacter hongkongensis type strain HKU16T.</title>
        <authorList>
            <person name="Lau S.K."/>
            <person name="Teng J.L."/>
            <person name="Huang Y."/>
            <person name="Curreem S.O."/>
            <person name="Tsui S.K."/>
            <person name="Woo P.C."/>
        </authorList>
    </citation>
    <scope>NUCLEOTIDE SEQUENCE [LARGE SCALE GENOMIC DNA]</scope>
    <source>
        <strain evidence="13 14">HKU16</strain>
    </source>
</reference>
<dbReference type="PANTHER" id="PTHR45453:SF2">
    <property type="entry name" value="HISTIDINE KINASE"/>
    <property type="match status" value="1"/>
</dbReference>
<name>A0A0M2NIC0_9FIRM</name>
<evidence type="ECO:0000256" key="8">
    <source>
        <dbReference type="ARBA" id="ARBA00022989"/>
    </source>
</evidence>
<evidence type="ECO:0000256" key="4">
    <source>
        <dbReference type="ARBA" id="ARBA00022475"/>
    </source>
</evidence>
<keyword evidence="10 11" id="KW-0472">Membrane</keyword>
<evidence type="ECO:0000256" key="6">
    <source>
        <dbReference type="ARBA" id="ARBA00022692"/>
    </source>
</evidence>
<dbReference type="EMBL" id="LAYJ01000029">
    <property type="protein sequence ID" value="KKI52284.1"/>
    <property type="molecule type" value="Genomic_DNA"/>
</dbReference>
<dbReference type="PRINTS" id="PR00344">
    <property type="entry name" value="BCTRLSENSOR"/>
</dbReference>
<dbReference type="Proteomes" id="UP000034076">
    <property type="component" value="Unassembled WGS sequence"/>
</dbReference>
<gene>
    <name evidence="13" type="ORF">CHK_0192</name>
</gene>
<dbReference type="InterPro" id="IPR004358">
    <property type="entry name" value="Sig_transdc_His_kin-like_C"/>
</dbReference>
<proteinExistence type="predicted"/>
<dbReference type="AlphaFoldDB" id="A0A0M2NIC0"/>
<keyword evidence="4" id="KW-1003">Cell membrane</keyword>
<accession>A0A0M2NIC0</accession>
<dbReference type="InterPro" id="IPR036890">
    <property type="entry name" value="HATPase_C_sf"/>
</dbReference>
<protein>
    <recommendedName>
        <fullName evidence="3">histidine kinase</fullName>
        <ecNumber evidence="3">2.7.13.3</ecNumber>
    </recommendedName>
</protein>
<keyword evidence="9" id="KW-0902">Two-component regulatory system</keyword>
<feature type="domain" description="Histidine kinase" evidence="12">
    <location>
        <begin position="123"/>
        <end position="330"/>
    </location>
</feature>
<keyword evidence="6 11" id="KW-0812">Transmembrane</keyword>
<dbReference type="InterPro" id="IPR003594">
    <property type="entry name" value="HATPase_dom"/>
</dbReference>
<dbReference type="Gene3D" id="3.30.565.10">
    <property type="entry name" value="Histidine kinase-like ATPase, C-terminal domain"/>
    <property type="match status" value="1"/>
</dbReference>
<comment type="caution">
    <text evidence="13">The sequence shown here is derived from an EMBL/GenBank/DDBJ whole genome shotgun (WGS) entry which is preliminary data.</text>
</comment>
<dbReference type="PANTHER" id="PTHR45453">
    <property type="entry name" value="PHOSPHATE REGULON SENSOR PROTEIN PHOR"/>
    <property type="match status" value="1"/>
</dbReference>